<reference evidence="1" key="1">
    <citation type="submission" date="2018-05" db="EMBL/GenBank/DDBJ databases">
        <authorList>
            <person name="Lanie J.A."/>
            <person name="Ng W.-L."/>
            <person name="Kazmierczak K.M."/>
            <person name="Andrzejewski T.M."/>
            <person name="Davidsen T.M."/>
            <person name="Wayne K.J."/>
            <person name="Tettelin H."/>
            <person name="Glass J.I."/>
            <person name="Rusch D."/>
            <person name="Podicherti R."/>
            <person name="Tsui H.-C.T."/>
            <person name="Winkler M.E."/>
        </authorList>
    </citation>
    <scope>NUCLEOTIDE SEQUENCE</scope>
</reference>
<dbReference type="EMBL" id="UINC01027814">
    <property type="protein sequence ID" value="SVB07710.1"/>
    <property type="molecule type" value="Genomic_DNA"/>
</dbReference>
<name>A0A382B1K4_9ZZZZ</name>
<feature type="non-terminal residue" evidence="1">
    <location>
        <position position="174"/>
    </location>
</feature>
<sequence length="174" mass="20404">MFDNMSSKKRWQLTMFAFSVFFFVVFAGFSPDIGREMSQREEFSYPDSEVWKASDRAEDKMPEEYWMVFQIVMGASEDSVDHNALTLEVFSETAKRNDQLRADNDTSQYFDVKFNWQVQQNELSTMWGLPDTVRSIMNNETPATSVIRYTGSRYEEATQDDFTYVLTALFNIRT</sequence>
<proteinExistence type="predicted"/>
<organism evidence="1">
    <name type="scientific">marine metagenome</name>
    <dbReference type="NCBI Taxonomy" id="408172"/>
    <lineage>
        <taxon>unclassified sequences</taxon>
        <taxon>metagenomes</taxon>
        <taxon>ecological metagenomes</taxon>
    </lineage>
</organism>
<protein>
    <submittedName>
        <fullName evidence="1">Uncharacterized protein</fullName>
    </submittedName>
</protein>
<accession>A0A382B1K4</accession>
<gene>
    <name evidence="1" type="ORF">METZ01_LOCUS160564</name>
</gene>
<dbReference type="AlphaFoldDB" id="A0A382B1K4"/>
<evidence type="ECO:0000313" key="1">
    <source>
        <dbReference type="EMBL" id="SVB07710.1"/>
    </source>
</evidence>